<evidence type="ECO:0000313" key="3">
    <source>
        <dbReference type="EMBL" id="REH41883.1"/>
    </source>
</evidence>
<reference evidence="3 4" key="1">
    <citation type="submission" date="2018-08" db="EMBL/GenBank/DDBJ databases">
        <title>Genomic Encyclopedia of Archaeal and Bacterial Type Strains, Phase II (KMG-II): from individual species to whole genera.</title>
        <authorList>
            <person name="Goeker M."/>
        </authorList>
    </citation>
    <scope>NUCLEOTIDE SEQUENCE [LARGE SCALE GENOMIC DNA]</scope>
    <source>
        <strain evidence="3 4">DSM 45791</strain>
    </source>
</reference>
<gene>
    <name evidence="3" type="ORF">BCF44_111187</name>
</gene>
<dbReference type="SUPFAM" id="SSF143120">
    <property type="entry name" value="YefM-like"/>
    <property type="match status" value="1"/>
</dbReference>
<evidence type="ECO:0000256" key="2">
    <source>
        <dbReference type="RuleBase" id="RU362080"/>
    </source>
</evidence>
<dbReference type="Proteomes" id="UP000256269">
    <property type="component" value="Unassembled WGS sequence"/>
</dbReference>
<dbReference type="InterPro" id="IPR051405">
    <property type="entry name" value="phD/YefM_antitoxin"/>
</dbReference>
<dbReference type="InterPro" id="IPR006442">
    <property type="entry name" value="Antitoxin_Phd/YefM"/>
</dbReference>
<dbReference type="AlphaFoldDB" id="A0A3E0HBS6"/>
<evidence type="ECO:0000313" key="4">
    <source>
        <dbReference type="Proteomes" id="UP000256269"/>
    </source>
</evidence>
<keyword evidence="4" id="KW-1185">Reference proteome</keyword>
<dbReference type="Gene3D" id="1.10.1220.170">
    <property type="match status" value="1"/>
</dbReference>
<proteinExistence type="inferred from homology"/>
<comment type="similarity">
    <text evidence="1 2">Belongs to the phD/YefM antitoxin family.</text>
</comment>
<dbReference type="RefSeq" id="WP_246015805.1">
    <property type="nucleotide sequence ID" value="NZ_CP144375.1"/>
</dbReference>
<dbReference type="PANTHER" id="PTHR33713:SF10">
    <property type="entry name" value="ANTITOXIN YAFN"/>
    <property type="match status" value="1"/>
</dbReference>
<accession>A0A3E0HBS6</accession>
<evidence type="ECO:0000256" key="1">
    <source>
        <dbReference type="ARBA" id="ARBA00009981"/>
    </source>
</evidence>
<dbReference type="InterPro" id="IPR036165">
    <property type="entry name" value="YefM-like_sf"/>
</dbReference>
<protein>
    <recommendedName>
        <fullName evidence="2">Antitoxin</fullName>
    </recommendedName>
</protein>
<dbReference type="EMBL" id="QUNO01000011">
    <property type="protein sequence ID" value="REH41883.1"/>
    <property type="molecule type" value="Genomic_DNA"/>
</dbReference>
<sequence length="87" mass="9348">MPLGDARDHLSEVVSEVQRTHDRVTITRHGHPAAVIMAPEDLAALEETIEILSTPGALLEIQTAEADIDAGDYVTGEDLAAEFLGDR</sequence>
<name>A0A3E0HBS6_9PSEU</name>
<comment type="caution">
    <text evidence="3">The sequence shown here is derived from an EMBL/GenBank/DDBJ whole genome shotgun (WGS) entry which is preliminary data.</text>
</comment>
<dbReference type="NCBIfam" id="TIGR01552">
    <property type="entry name" value="phd_fam"/>
    <property type="match status" value="1"/>
</dbReference>
<dbReference type="PANTHER" id="PTHR33713">
    <property type="entry name" value="ANTITOXIN YAFN-RELATED"/>
    <property type="match status" value="1"/>
</dbReference>
<dbReference type="Gene3D" id="3.40.1620.10">
    <property type="entry name" value="YefM-like domain"/>
    <property type="match status" value="1"/>
</dbReference>
<organism evidence="3 4">
    <name type="scientific">Kutzneria buriramensis</name>
    <dbReference type="NCBI Taxonomy" id="1045776"/>
    <lineage>
        <taxon>Bacteria</taxon>
        <taxon>Bacillati</taxon>
        <taxon>Actinomycetota</taxon>
        <taxon>Actinomycetes</taxon>
        <taxon>Pseudonocardiales</taxon>
        <taxon>Pseudonocardiaceae</taxon>
        <taxon>Kutzneria</taxon>
    </lineage>
</organism>
<comment type="function">
    <text evidence="2">Antitoxin component of a type II toxin-antitoxin (TA) system.</text>
</comment>
<dbReference type="Pfam" id="PF02604">
    <property type="entry name" value="PhdYeFM_antitox"/>
    <property type="match status" value="1"/>
</dbReference>